<accession>A0ABV4E763</accession>
<organism evidence="1 2">
    <name type="scientific">Erwinia aeris</name>
    <dbReference type="NCBI Taxonomy" id="3239803"/>
    <lineage>
        <taxon>Bacteria</taxon>
        <taxon>Pseudomonadati</taxon>
        <taxon>Pseudomonadota</taxon>
        <taxon>Gammaproteobacteria</taxon>
        <taxon>Enterobacterales</taxon>
        <taxon>Erwiniaceae</taxon>
        <taxon>Erwinia</taxon>
    </lineage>
</organism>
<evidence type="ECO:0000313" key="1">
    <source>
        <dbReference type="EMBL" id="MEY8770758.1"/>
    </source>
</evidence>
<dbReference type="Proteomes" id="UP001565243">
    <property type="component" value="Unassembled WGS sequence"/>
</dbReference>
<dbReference type="RefSeq" id="WP_253455179.1">
    <property type="nucleotide sequence ID" value="NZ_JBGFFX010000005.1"/>
</dbReference>
<dbReference type="EMBL" id="JBGFFX010000005">
    <property type="protein sequence ID" value="MEY8770758.1"/>
    <property type="molecule type" value="Genomic_DNA"/>
</dbReference>
<protein>
    <submittedName>
        <fullName evidence="1">Uncharacterized protein</fullName>
    </submittedName>
</protein>
<sequence length="146" mass="16916">MKIQATLSDEFNPGSLDEPFSTDWIYLTPDEQRTIARFAIDIGEGRALKGKNKPSWVNDNYEKIAGSDGYEEQNYWHYHCGPTWYEETFKGLTVDLRFNPNGMASDECIHYIKKSDTQITIIGYSRRHIPFLASDWGENPFFSCEE</sequence>
<proteinExistence type="predicted"/>
<gene>
    <name evidence="1" type="ORF">AB6T85_10020</name>
</gene>
<reference evidence="1 2" key="1">
    <citation type="submission" date="2024-07" db="EMBL/GenBank/DDBJ databases">
        <authorList>
            <person name="Hebao G."/>
        </authorList>
    </citation>
    <scope>NUCLEOTIDE SEQUENCE [LARGE SCALE GENOMIC DNA]</scope>
    <source>
        <strain evidence="1 2">ACCC 02193</strain>
    </source>
</reference>
<name>A0ABV4E763_9GAMM</name>
<keyword evidence="2" id="KW-1185">Reference proteome</keyword>
<comment type="caution">
    <text evidence="1">The sequence shown here is derived from an EMBL/GenBank/DDBJ whole genome shotgun (WGS) entry which is preliminary data.</text>
</comment>
<evidence type="ECO:0000313" key="2">
    <source>
        <dbReference type="Proteomes" id="UP001565243"/>
    </source>
</evidence>